<organism evidence="1">
    <name type="scientific">Tanacetum cinerariifolium</name>
    <name type="common">Dalmatian daisy</name>
    <name type="synonym">Chrysanthemum cinerariifolium</name>
    <dbReference type="NCBI Taxonomy" id="118510"/>
    <lineage>
        <taxon>Eukaryota</taxon>
        <taxon>Viridiplantae</taxon>
        <taxon>Streptophyta</taxon>
        <taxon>Embryophyta</taxon>
        <taxon>Tracheophyta</taxon>
        <taxon>Spermatophyta</taxon>
        <taxon>Magnoliopsida</taxon>
        <taxon>eudicotyledons</taxon>
        <taxon>Gunneridae</taxon>
        <taxon>Pentapetalae</taxon>
        <taxon>asterids</taxon>
        <taxon>campanulids</taxon>
        <taxon>Asterales</taxon>
        <taxon>Asteraceae</taxon>
        <taxon>Asteroideae</taxon>
        <taxon>Anthemideae</taxon>
        <taxon>Anthemidinae</taxon>
        <taxon>Tanacetum</taxon>
    </lineage>
</organism>
<feature type="non-terminal residue" evidence="1">
    <location>
        <position position="1"/>
    </location>
</feature>
<gene>
    <name evidence="1" type="ORF">Tci_900342</name>
</gene>
<proteinExistence type="predicted"/>
<dbReference type="PANTHER" id="PTHR46524">
    <property type="entry name" value="CW-TYPE ZINC FINGER"/>
    <property type="match status" value="1"/>
</dbReference>
<name>A0A699V2Q0_TANCI</name>
<accession>A0A699V2Q0</accession>
<sequence length="133" mass="14850">SRKAHAKSSSRPEVPRKLLAREDNKQIRDIVSSQSQILGGTIELKRKEASKFTGTKSTQKSRKGSLLMSKDCGIVKDLSVISSFDYECNDAYFDFALKFLHTASLLETYYNDFSKLKGMVDPLSVYSTAAKLS</sequence>
<comment type="caution">
    <text evidence="1">The sequence shown here is derived from an EMBL/GenBank/DDBJ whole genome shotgun (WGS) entry which is preliminary data.</text>
</comment>
<reference evidence="1" key="1">
    <citation type="journal article" date="2019" name="Sci. Rep.">
        <title>Draft genome of Tanacetum cinerariifolium, the natural source of mosquito coil.</title>
        <authorList>
            <person name="Yamashiro T."/>
            <person name="Shiraishi A."/>
            <person name="Satake H."/>
            <person name="Nakayama K."/>
        </authorList>
    </citation>
    <scope>NUCLEOTIDE SEQUENCE</scope>
</reference>
<dbReference type="InterPro" id="IPR055300">
    <property type="entry name" value="CWZF3/5/7"/>
</dbReference>
<evidence type="ECO:0000313" key="1">
    <source>
        <dbReference type="EMBL" id="GFD28373.1"/>
    </source>
</evidence>
<dbReference type="AlphaFoldDB" id="A0A699V2Q0"/>
<protein>
    <submittedName>
        <fullName evidence="1">Cullin, conserved site-containing protein</fullName>
    </submittedName>
</protein>
<dbReference type="PANTHER" id="PTHR46524:SF12">
    <property type="entry name" value="CW-TYPE DOMAIN-CONTAINING PROTEIN"/>
    <property type="match status" value="1"/>
</dbReference>
<feature type="non-terminal residue" evidence="1">
    <location>
        <position position="133"/>
    </location>
</feature>
<dbReference type="EMBL" id="BKCJ011384708">
    <property type="protein sequence ID" value="GFD28373.1"/>
    <property type="molecule type" value="Genomic_DNA"/>
</dbReference>